<evidence type="ECO:0000259" key="1">
    <source>
        <dbReference type="SMART" id="SM00849"/>
    </source>
</evidence>
<dbReference type="SUPFAM" id="SSF56281">
    <property type="entry name" value="Metallo-hydrolase/oxidoreductase"/>
    <property type="match status" value="1"/>
</dbReference>
<dbReference type="Pfam" id="PF00753">
    <property type="entry name" value="Lactamase_B"/>
    <property type="match status" value="1"/>
</dbReference>
<sequence>MIQVFSDIDFKRTNAYLIYNEDKKGILIDTAFRKYREVIDFAINNNIEITDIFITHGHFGHFYGINEITEILNYPNVYIGKDDLMALFDPSKNTSGLYDVLEKPWAAKPIKNLRVITEQCSMMVNGYNLQIYTKPGHTIGSIMLDFVDLKSLFNGDSLFLKFDVLNSKPSEKSNQSILENIKWILETYSREYSIYPGHFDCGFTIRDVYEKSNIIKKRYFKYIFPKKNKEK</sequence>
<evidence type="ECO:0000313" key="3">
    <source>
        <dbReference type="Proteomes" id="UP000018550"/>
    </source>
</evidence>
<keyword evidence="3" id="KW-1185">Reference proteome</keyword>
<dbReference type="InterPro" id="IPR001279">
    <property type="entry name" value="Metallo-B-lactamas"/>
</dbReference>
<dbReference type="STRING" id="1276258.SAPIS_v1c05720"/>
<dbReference type="InterPro" id="IPR036866">
    <property type="entry name" value="RibonucZ/Hydroxyglut_hydro"/>
</dbReference>
<dbReference type="CDD" id="cd06262">
    <property type="entry name" value="metallo-hydrolase-like_MBL-fold"/>
    <property type="match status" value="1"/>
</dbReference>
<dbReference type="KEGG" id="sapi:SAPIS_v1c05720"/>
<dbReference type="AlphaFoldDB" id="V5RIA0"/>
<dbReference type="RefSeq" id="WP_023789481.1">
    <property type="nucleotide sequence ID" value="NC_022998.1"/>
</dbReference>
<accession>V5RIA0</accession>
<dbReference type="Gene3D" id="3.60.15.10">
    <property type="entry name" value="Ribonuclease Z/Hydroxyacylglutathione hydrolase-like"/>
    <property type="match status" value="1"/>
</dbReference>
<protein>
    <recommendedName>
        <fullName evidence="1">Metallo-beta-lactamase domain-containing protein</fullName>
    </recommendedName>
</protein>
<name>V5RIA0_SPIAP</name>
<dbReference type="HOGENOM" id="CLU_030571_5_2_14"/>
<feature type="domain" description="Metallo-beta-lactamase" evidence="1">
    <location>
        <begin position="12"/>
        <end position="198"/>
    </location>
</feature>
<dbReference type="SMART" id="SM00849">
    <property type="entry name" value="Lactamase_B"/>
    <property type="match status" value="1"/>
</dbReference>
<dbReference type="PANTHER" id="PTHR46233">
    <property type="entry name" value="HYDROXYACYLGLUTATHIONE HYDROLASE GLOC"/>
    <property type="match status" value="1"/>
</dbReference>
<dbReference type="EMBL" id="CP006682">
    <property type="protein sequence ID" value="AHB36417.1"/>
    <property type="molecule type" value="Genomic_DNA"/>
</dbReference>
<dbReference type="PATRIC" id="fig|1276258.3.peg.580"/>
<dbReference type="PANTHER" id="PTHR46233:SF1">
    <property type="entry name" value="CONSERVED PROTEIN"/>
    <property type="match status" value="1"/>
</dbReference>
<dbReference type="InterPro" id="IPR051453">
    <property type="entry name" value="MBL_Glyoxalase_II"/>
</dbReference>
<reference evidence="2 3" key="1">
    <citation type="journal article" date="2014" name="Genome Announc.">
        <title>Complete Genome Sequence of Spiroplasma apis B31T (ATCC 33834), a Bacterium Associated with May Disease of Honeybees (Apis mellifera).</title>
        <authorList>
            <person name="Ku C."/>
            <person name="Lo W.S."/>
            <person name="Chen L.L."/>
            <person name="Kuo C.H."/>
        </authorList>
    </citation>
    <scope>NUCLEOTIDE SEQUENCE [LARGE SCALE GENOMIC DNA]</scope>
    <source>
        <strain evidence="2">B31</strain>
    </source>
</reference>
<proteinExistence type="predicted"/>
<dbReference type="Proteomes" id="UP000018550">
    <property type="component" value="Chromosome"/>
</dbReference>
<evidence type="ECO:0000313" key="2">
    <source>
        <dbReference type="EMBL" id="AHB36417.1"/>
    </source>
</evidence>
<gene>
    <name evidence="2" type="ORF">SAPIS_v1c05720</name>
</gene>
<organism evidence="2 3">
    <name type="scientific">Spiroplasma apis B31</name>
    <dbReference type="NCBI Taxonomy" id="1276258"/>
    <lineage>
        <taxon>Bacteria</taxon>
        <taxon>Bacillati</taxon>
        <taxon>Mycoplasmatota</taxon>
        <taxon>Mollicutes</taxon>
        <taxon>Entomoplasmatales</taxon>
        <taxon>Spiroplasmataceae</taxon>
        <taxon>Spiroplasma</taxon>
    </lineage>
</organism>
<dbReference type="eggNOG" id="COG0491">
    <property type="taxonomic scope" value="Bacteria"/>
</dbReference>